<dbReference type="AlphaFoldDB" id="B7MXC6"/>
<reference evidence="2" key="1">
    <citation type="journal article" date="2009" name="PLoS Genet.">
        <title>Organised genome dynamics in the Escherichia coli species results in highly diverse adaptive paths.</title>
        <authorList>
            <person name="Touchon M."/>
            <person name="Hoede C."/>
            <person name="Tenaillon O."/>
            <person name="Barbe V."/>
            <person name="Baeriswyl S."/>
            <person name="Bidet P."/>
            <person name="Bingen E."/>
            <person name="Bonacorsi S."/>
            <person name="Bouchier C."/>
            <person name="Bouvet O."/>
            <person name="Calteau A."/>
            <person name="Chiapello H."/>
            <person name="Clermont O."/>
            <person name="Cruveiller S."/>
            <person name="Danchin A."/>
            <person name="Diard M."/>
            <person name="Dossat C."/>
            <person name="Karoui M.E."/>
            <person name="Frapy E."/>
            <person name="Garry L."/>
            <person name="Ghigo J.M."/>
            <person name="Gilles A.M."/>
            <person name="Johnson J."/>
            <person name="Le Bouguenec C."/>
            <person name="Lescat M."/>
            <person name="Mangenot S."/>
            <person name="Martinez-Jehanne V."/>
            <person name="Matic I."/>
            <person name="Nassif X."/>
            <person name="Oztas S."/>
            <person name="Petit M.A."/>
            <person name="Pichon C."/>
            <person name="Rouy Z."/>
            <person name="Ruf C.S."/>
            <person name="Schneider D."/>
            <person name="Tourret J."/>
            <person name="Vacherie B."/>
            <person name="Vallenet D."/>
            <person name="Medigue C."/>
            <person name="Rocha E.P.C."/>
            <person name="Denamur E."/>
        </authorList>
    </citation>
    <scope>NUCLEOTIDE SEQUENCE [LARGE SCALE GENOMIC DNA]</scope>
    <source>
        <strain evidence="2">ED1a</strain>
    </source>
</reference>
<dbReference type="KEGG" id="ecq:ECED1_2560"/>
<evidence type="ECO:0000313" key="2">
    <source>
        <dbReference type="Proteomes" id="UP000000748"/>
    </source>
</evidence>
<dbReference type="EMBL" id="CU928162">
    <property type="protein sequence ID" value="CAR08742.2"/>
    <property type="molecule type" value="Genomic_DNA"/>
</dbReference>
<proteinExistence type="predicted"/>
<evidence type="ECO:0008006" key="3">
    <source>
        <dbReference type="Google" id="ProtNLM"/>
    </source>
</evidence>
<dbReference type="HOGENOM" id="CLU_2081083_0_0_6"/>
<dbReference type="Proteomes" id="UP000000748">
    <property type="component" value="Chromosome"/>
</dbReference>
<sequence length="117" mass="13324">MLPQVKKPVRKFLWNALNHSTVPVHLITTLNGTSLPLNWHSKCEANMTIEHNNALRSIARQANSEIKKARQQFPDKNVDDICRSVLKKHRETVTLMGFTPTHLSLAIGMLNGVFKER</sequence>
<accession>B7MXC6</accession>
<protein>
    <recommendedName>
        <fullName evidence="3">Cell division protein ZapA</fullName>
    </recommendedName>
</protein>
<gene>
    <name evidence="1" type="ordered locus">ECED1_2560</name>
</gene>
<evidence type="ECO:0000313" key="1">
    <source>
        <dbReference type="EMBL" id="CAR08742.2"/>
    </source>
</evidence>
<name>B7MXC6_ECO81</name>
<organism evidence="1 2">
    <name type="scientific">Escherichia coli O81 (strain ED1a)</name>
    <dbReference type="NCBI Taxonomy" id="585397"/>
    <lineage>
        <taxon>Bacteria</taxon>
        <taxon>Pseudomonadati</taxon>
        <taxon>Pseudomonadota</taxon>
        <taxon>Gammaproteobacteria</taxon>
        <taxon>Enterobacterales</taxon>
        <taxon>Enterobacteriaceae</taxon>
        <taxon>Escherichia</taxon>
    </lineage>
</organism>